<keyword evidence="2 4" id="KW-0238">DNA-binding</keyword>
<name>A0A7Y6C7D2_9ACTN</name>
<dbReference type="PANTHER" id="PTHR30055:SF234">
    <property type="entry name" value="HTH-TYPE TRANSCRIPTIONAL REGULATOR BETI"/>
    <property type="match status" value="1"/>
</dbReference>
<feature type="domain" description="HTH tetR-type" evidence="5">
    <location>
        <begin position="5"/>
        <end position="65"/>
    </location>
</feature>
<keyword evidence="3" id="KW-0804">Transcription</keyword>
<dbReference type="PRINTS" id="PR00455">
    <property type="entry name" value="HTHTETR"/>
</dbReference>
<sequence length="190" mass="20055">MSRYARTHETLRTAALEMFAAQGYDATTTAAVAERAGVSEMTLFRHFATKEALLLEDAFDPAVAAAVRARPPQEHPMRAAAEGVRTVWRQLPEDQVESVRERIRIIAGAKGLHGAIERNSRATVDALVGALCERGTARTEARVVASALVAGLSVALLDWAGGGTAEAVAPGAAGLRDVLDRVLDTLGGGR</sequence>
<dbReference type="InterPro" id="IPR041347">
    <property type="entry name" value="MftR_C"/>
</dbReference>
<protein>
    <submittedName>
        <fullName evidence="6">TetR/AcrR family transcriptional regulator</fullName>
    </submittedName>
</protein>
<dbReference type="InterPro" id="IPR050109">
    <property type="entry name" value="HTH-type_TetR-like_transc_reg"/>
</dbReference>
<evidence type="ECO:0000313" key="7">
    <source>
        <dbReference type="Proteomes" id="UP000540128"/>
    </source>
</evidence>
<evidence type="ECO:0000313" key="6">
    <source>
        <dbReference type="EMBL" id="NUV27278.1"/>
    </source>
</evidence>
<evidence type="ECO:0000256" key="3">
    <source>
        <dbReference type="ARBA" id="ARBA00023163"/>
    </source>
</evidence>
<dbReference type="InterPro" id="IPR009057">
    <property type="entry name" value="Homeodomain-like_sf"/>
</dbReference>
<keyword evidence="7" id="KW-1185">Reference proteome</keyword>
<dbReference type="Gene3D" id="1.10.357.10">
    <property type="entry name" value="Tetracycline Repressor, domain 2"/>
    <property type="match status" value="1"/>
</dbReference>
<dbReference type="Pfam" id="PF17754">
    <property type="entry name" value="TetR_C_14"/>
    <property type="match status" value="1"/>
</dbReference>
<comment type="caution">
    <text evidence="6">The sequence shown here is derived from an EMBL/GenBank/DDBJ whole genome shotgun (WGS) entry which is preliminary data.</text>
</comment>
<proteinExistence type="predicted"/>
<reference evidence="6 7" key="1">
    <citation type="submission" date="2020-03" db="EMBL/GenBank/DDBJ databases">
        <title>Complete genome sequence of sixteen Streptomyces strains facilitates identification of candidate genes involved in plant growth-promotion in grain legumes and cereals.</title>
        <authorList>
            <person name="Gopalakrishnan S."/>
            <person name="Thakur V."/>
            <person name="Saxena R."/>
            <person name="Vadlamudi S."/>
            <person name="Purohit S."/>
            <person name="Kumar V."/>
            <person name="Rathore A."/>
            <person name="Chitikineni A."/>
            <person name="Varshney R.K."/>
        </authorList>
    </citation>
    <scope>NUCLEOTIDE SEQUENCE [LARGE SCALE GENOMIC DNA]</scope>
    <source>
        <strain evidence="6 7">KAI-180</strain>
    </source>
</reference>
<dbReference type="RefSeq" id="WP_217467639.1">
    <property type="nucleotide sequence ID" value="NZ_JAANNT010000001.1"/>
</dbReference>
<dbReference type="Pfam" id="PF00440">
    <property type="entry name" value="TetR_N"/>
    <property type="match status" value="1"/>
</dbReference>
<dbReference type="EMBL" id="JAANNT010000001">
    <property type="protein sequence ID" value="NUV27278.1"/>
    <property type="molecule type" value="Genomic_DNA"/>
</dbReference>
<evidence type="ECO:0000256" key="4">
    <source>
        <dbReference type="PROSITE-ProRule" id="PRU00335"/>
    </source>
</evidence>
<feature type="DNA-binding region" description="H-T-H motif" evidence="4">
    <location>
        <begin position="28"/>
        <end position="47"/>
    </location>
</feature>
<dbReference type="GO" id="GO:0003700">
    <property type="term" value="F:DNA-binding transcription factor activity"/>
    <property type="evidence" value="ECO:0007669"/>
    <property type="project" value="TreeGrafter"/>
</dbReference>
<dbReference type="PANTHER" id="PTHR30055">
    <property type="entry name" value="HTH-TYPE TRANSCRIPTIONAL REGULATOR RUTR"/>
    <property type="match status" value="1"/>
</dbReference>
<dbReference type="AlphaFoldDB" id="A0A7Y6C7D2"/>
<dbReference type="PROSITE" id="PS50977">
    <property type="entry name" value="HTH_TETR_2"/>
    <property type="match status" value="1"/>
</dbReference>
<dbReference type="Gene3D" id="1.10.10.60">
    <property type="entry name" value="Homeodomain-like"/>
    <property type="match status" value="1"/>
</dbReference>
<accession>A0A7Y6C7D2</accession>
<organism evidence="6 7">
    <name type="scientific">Streptomyces odorifer</name>
    <dbReference type="NCBI Taxonomy" id="53450"/>
    <lineage>
        <taxon>Bacteria</taxon>
        <taxon>Bacillati</taxon>
        <taxon>Actinomycetota</taxon>
        <taxon>Actinomycetes</taxon>
        <taxon>Kitasatosporales</taxon>
        <taxon>Streptomycetaceae</taxon>
        <taxon>Streptomyces</taxon>
        <taxon>Streptomyces albidoflavus group</taxon>
    </lineage>
</organism>
<dbReference type="InterPro" id="IPR001647">
    <property type="entry name" value="HTH_TetR"/>
</dbReference>
<gene>
    <name evidence="6" type="ORF">G6W59_02785</name>
</gene>
<dbReference type="SUPFAM" id="SSF46689">
    <property type="entry name" value="Homeodomain-like"/>
    <property type="match status" value="1"/>
</dbReference>
<evidence type="ECO:0000259" key="5">
    <source>
        <dbReference type="PROSITE" id="PS50977"/>
    </source>
</evidence>
<dbReference type="Proteomes" id="UP000540128">
    <property type="component" value="Unassembled WGS sequence"/>
</dbReference>
<evidence type="ECO:0000256" key="1">
    <source>
        <dbReference type="ARBA" id="ARBA00023015"/>
    </source>
</evidence>
<evidence type="ECO:0000256" key="2">
    <source>
        <dbReference type="ARBA" id="ARBA00023125"/>
    </source>
</evidence>
<dbReference type="GO" id="GO:0000976">
    <property type="term" value="F:transcription cis-regulatory region binding"/>
    <property type="evidence" value="ECO:0007669"/>
    <property type="project" value="TreeGrafter"/>
</dbReference>
<keyword evidence="1" id="KW-0805">Transcription regulation</keyword>